<dbReference type="AlphaFoldDB" id="A0A1E3X2I7"/>
<organism evidence="1 2">
    <name type="scientific">Candidatus Scalindua rubra</name>
    <dbReference type="NCBI Taxonomy" id="1872076"/>
    <lineage>
        <taxon>Bacteria</taxon>
        <taxon>Pseudomonadati</taxon>
        <taxon>Planctomycetota</taxon>
        <taxon>Candidatus Brocadiia</taxon>
        <taxon>Candidatus Brocadiales</taxon>
        <taxon>Candidatus Scalinduaceae</taxon>
        <taxon>Candidatus Scalindua</taxon>
    </lineage>
</organism>
<comment type="caution">
    <text evidence="1">The sequence shown here is derived from an EMBL/GenBank/DDBJ whole genome shotgun (WGS) entry which is preliminary data.</text>
</comment>
<gene>
    <name evidence="1" type="ORF">SCARUB_05051</name>
</gene>
<reference evidence="1 2" key="1">
    <citation type="submission" date="2016-07" db="EMBL/GenBank/DDBJ databases">
        <title>Draft genome of Scalindua rubra, obtained from a brine-seawater interface in the Red Sea, sheds light on salt adaptation in anammox bacteria.</title>
        <authorList>
            <person name="Speth D.R."/>
            <person name="Lagkouvardos I."/>
            <person name="Wang Y."/>
            <person name="Qian P.-Y."/>
            <person name="Dutilh B.E."/>
            <person name="Jetten M.S."/>
        </authorList>
    </citation>
    <scope>NUCLEOTIDE SEQUENCE [LARGE SCALE GENOMIC DNA]</scope>
    <source>
        <strain evidence="1">BSI-1</strain>
    </source>
</reference>
<protein>
    <submittedName>
        <fullName evidence="1">Uncharacterized protein</fullName>
    </submittedName>
</protein>
<dbReference type="Proteomes" id="UP000094056">
    <property type="component" value="Unassembled WGS sequence"/>
</dbReference>
<dbReference type="EMBL" id="MAYW01000354">
    <property type="protein sequence ID" value="ODS29851.1"/>
    <property type="molecule type" value="Genomic_DNA"/>
</dbReference>
<sequence>STKFVTEKEFEVFKEYLDTRLDRIETLIINGR</sequence>
<accession>A0A1E3X2I7</accession>
<evidence type="ECO:0000313" key="2">
    <source>
        <dbReference type="Proteomes" id="UP000094056"/>
    </source>
</evidence>
<proteinExistence type="predicted"/>
<dbReference type="SUPFAM" id="SSF144266">
    <property type="entry name" value="MPN010-like"/>
    <property type="match status" value="1"/>
</dbReference>
<name>A0A1E3X2I7_9BACT</name>
<feature type="non-terminal residue" evidence="1">
    <location>
        <position position="1"/>
    </location>
</feature>
<evidence type="ECO:0000313" key="1">
    <source>
        <dbReference type="EMBL" id="ODS29851.1"/>
    </source>
</evidence>